<dbReference type="RefSeq" id="WP_196059659.1">
    <property type="nucleotide sequence ID" value="NZ_JADMSX010000003.1"/>
</dbReference>
<dbReference type="EMBL" id="CYZT01000081">
    <property type="protein sequence ID" value="CUO37409.1"/>
    <property type="molecule type" value="Genomic_DNA"/>
</dbReference>
<dbReference type="CDD" id="cd00093">
    <property type="entry name" value="HTH_XRE"/>
    <property type="match status" value="1"/>
</dbReference>
<dbReference type="AlphaFoldDB" id="A0A174ELV3"/>
<accession>A0A174ELV3</accession>
<reference evidence="3 4" key="1">
    <citation type="submission" date="2015-09" db="EMBL/GenBank/DDBJ databases">
        <authorList>
            <consortium name="Pathogen Informatics"/>
        </authorList>
    </citation>
    <scope>NUCLEOTIDE SEQUENCE [LARGE SCALE GENOMIC DNA]</scope>
    <source>
        <strain evidence="3 4">2789STDY5608854</strain>
    </source>
</reference>
<dbReference type="PANTHER" id="PTHR46558:SF11">
    <property type="entry name" value="HTH-TYPE TRANSCRIPTIONAL REGULATOR XRE"/>
    <property type="match status" value="1"/>
</dbReference>
<gene>
    <name evidence="3" type="ORF">ERS852411_01428</name>
</gene>
<dbReference type="PANTHER" id="PTHR46558">
    <property type="entry name" value="TRACRIPTIONAL REGULATORY PROTEIN-RELATED-RELATED"/>
    <property type="match status" value="1"/>
</dbReference>
<organism evidence="3 4">
    <name type="scientific">Flavonifractor plautii</name>
    <name type="common">Fusobacterium plautii</name>
    <dbReference type="NCBI Taxonomy" id="292800"/>
    <lineage>
        <taxon>Bacteria</taxon>
        <taxon>Bacillati</taxon>
        <taxon>Bacillota</taxon>
        <taxon>Clostridia</taxon>
        <taxon>Eubacteriales</taxon>
        <taxon>Oscillospiraceae</taxon>
        <taxon>Flavonifractor</taxon>
    </lineage>
</organism>
<protein>
    <submittedName>
        <fullName evidence="3">Anaerobic benzoate catabolism transcriptional regulator</fullName>
    </submittedName>
</protein>
<dbReference type="SMART" id="SM00530">
    <property type="entry name" value="HTH_XRE"/>
    <property type="match status" value="1"/>
</dbReference>
<evidence type="ECO:0000313" key="4">
    <source>
        <dbReference type="Proteomes" id="UP000095746"/>
    </source>
</evidence>
<dbReference type="InterPro" id="IPR001387">
    <property type="entry name" value="Cro/C1-type_HTH"/>
</dbReference>
<feature type="domain" description="HTH cro/C1-type" evidence="2">
    <location>
        <begin position="7"/>
        <end position="61"/>
    </location>
</feature>
<dbReference type="GO" id="GO:0003677">
    <property type="term" value="F:DNA binding"/>
    <property type="evidence" value="ECO:0007669"/>
    <property type="project" value="UniProtKB-KW"/>
</dbReference>
<dbReference type="PROSITE" id="PS50943">
    <property type="entry name" value="HTH_CROC1"/>
    <property type="match status" value="1"/>
</dbReference>
<evidence type="ECO:0000256" key="1">
    <source>
        <dbReference type="ARBA" id="ARBA00023125"/>
    </source>
</evidence>
<evidence type="ECO:0000259" key="2">
    <source>
        <dbReference type="PROSITE" id="PS50943"/>
    </source>
</evidence>
<keyword evidence="1" id="KW-0238">DNA-binding</keyword>
<sequence length="169" mass="19216">MTVGENIRKLRKERGLTQKQLGELCGINEANIRKYEADKQNAKIETIEKIAKALGVPIVKIKEDLTWAEHQNTEEFKQLEQSTYLFEGIVVALEEIYGAVEEKSIIGENGLERPYWVVGKAPNSFILYEDDIETIVKSAKASIPALVDRLKDTRPESEIIQEITEELNK</sequence>
<proteinExistence type="predicted"/>
<name>A0A174ELV3_FLAPL</name>
<dbReference type="Gene3D" id="1.10.260.40">
    <property type="entry name" value="lambda repressor-like DNA-binding domains"/>
    <property type="match status" value="1"/>
</dbReference>
<dbReference type="Proteomes" id="UP000095746">
    <property type="component" value="Unassembled WGS sequence"/>
</dbReference>
<evidence type="ECO:0000313" key="3">
    <source>
        <dbReference type="EMBL" id="CUO37409.1"/>
    </source>
</evidence>
<dbReference type="SUPFAM" id="SSF47413">
    <property type="entry name" value="lambda repressor-like DNA-binding domains"/>
    <property type="match status" value="1"/>
</dbReference>
<dbReference type="Pfam" id="PF01381">
    <property type="entry name" value="HTH_3"/>
    <property type="match status" value="1"/>
</dbReference>
<dbReference type="InterPro" id="IPR010982">
    <property type="entry name" value="Lambda_DNA-bd_dom_sf"/>
</dbReference>